<dbReference type="AlphaFoldDB" id="A0A4P7UN12"/>
<gene>
    <name evidence="2" type="ORF">DDIC_10980</name>
</gene>
<dbReference type="EMBL" id="CP036295">
    <property type="protein sequence ID" value="QCC86388.1"/>
    <property type="molecule type" value="Genomic_DNA"/>
</dbReference>
<evidence type="ECO:0000259" key="1">
    <source>
        <dbReference type="Pfam" id="PF00535"/>
    </source>
</evidence>
<dbReference type="OrthoDB" id="5458181at2"/>
<accession>A0A4P7UN12</accession>
<organism evidence="2 3">
    <name type="scientific">Desulfovibrio desulfuricans</name>
    <dbReference type="NCBI Taxonomy" id="876"/>
    <lineage>
        <taxon>Bacteria</taxon>
        <taxon>Pseudomonadati</taxon>
        <taxon>Thermodesulfobacteriota</taxon>
        <taxon>Desulfovibrionia</taxon>
        <taxon>Desulfovibrionales</taxon>
        <taxon>Desulfovibrionaceae</taxon>
        <taxon>Desulfovibrio</taxon>
    </lineage>
</organism>
<dbReference type="Proteomes" id="UP000297065">
    <property type="component" value="Chromosome"/>
</dbReference>
<keyword evidence="2" id="KW-0808">Transferase</keyword>
<name>A0A4P7UN12_DESDE</name>
<dbReference type="InterPro" id="IPR001173">
    <property type="entry name" value="Glyco_trans_2-like"/>
</dbReference>
<reference evidence="2 3" key="1">
    <citation type="submission" date="2019-02" db="EMBL/GenBank/DDBJ databases">
        <title>Complete Genome Sequence of Desulfovibrio desulfuricans IC1, a Sulfonate Utilizing Anaerobe.</title>
        <authorList>
            <person name="Day L.A."/>
            <person name="De Leon K.B."/>
            <person name="Wall J.D."/>
        </authorList>
    </citation>
    <scope>NUCLEOTIDE SEQUENCE [LARGE SCALE GENOMIC DNA]</scope>
    <source>
        <strain evidence="2 3">IC1</strain>
    </source>
</reference>
<protein>
    <submittedName>
        <fullName evidence="2">Glycosyltransferase</fullName>
    </submittedName>
</protein>
<evidence type="ECO:0000313" key="2">
    <source>
        <dbReference type="EMBL" id="QCC86388.1"/>
    </source>
</evidence>
<dbReference type="Gene3D" id="3.90.550.10">
    <property type="entry name" value="Spore Coat Polysaccharide Biosynthesis Protein SpsA, Chain A"/>
    <property type="match status" value="1"/>
</dbReference>
<dbReference type="GO" id="GO:0016740">
    <property type="term" value="F:transferase activity"/>
    <property type="evidence" value="ECO:0007669"/>
    <property type="project" value="UniProtKB-KW"/>
</dbReference>
<sequence>MGILIFLFGVSRMITLATYTYNDHQFALGQIRNALKLRPFVSEIIVVDDCSEPPFALDAEMRLQGVKLVTHTENRGPALAKWSALQMAAREYILSVDCDMEFSRQWVLTALETLKDPAVGLVGARIVSRNYGDPLSRGMHYDSLHSPRQNPAQFAPGGLWLMRRQCFVDLGGFDDYPDRTHEDWFLSRKITAAGLKIVINEAFPATELRRFCRKTFVRRESAYLQESYRAIITRLEPSAVLAHIQRELADALAIAARYDCAMLVYVRLARILRALACVLDVYASAPLTQEFAAAIDQTFCRYANVAAALREDCDIPASDGAARPAAIVDLVRFMVDCLGDAVLETLDTVTIPENNASEAQRAADFHYLSW</sequence>
<dbReference type="PANTHER" id="PTHR43646:SF6">
    <property type="entry name" value="PRE-MYCOFACTOCIN GLYCOSYLTRANSFERASE"/>
    <property type="match status" value="1"/>
</dbReference>
<dbReference type="RefSeq" id="WP_136400477.1">
    <property type="nucleotide sequence ID" value="NZ_CP036295.1"/>
</dbReference>
<feature type="domain" description="Glycosyltransferase 2-like" evidence="1">
    <location>
        <begin position="20"/>
        <end position="167"/>
    </location>
</feature>
<evidence type="ECO:0000313" key="3">
    <source>
        <dbReference type="Proteomes" id="UP000297065"/>
    </source>
</evidence>
<dbReference type="InterPro" id="IPR029044">
    <property type="entry name" value="Nucleotide-diphossugar_trans"/>
</dbReference>
<dbReference type="PANTHER" id="PTHR43646">
    <property type="entry name" value="GLYCOSYLTRANSFERASE"/>
    <property type="match status" value="1"/>
</dbReference>
<dbReference type="SUPFAM" id="SSF53448">
    <property type="entry name" value="Nucleotide-diphospho-sugar transferases"/>
    <property type="match status" value="1"/>
</dbReference>
<proteinExistence type="predicted"/>
<dbReference type="Pfam" id="PF00535">
    <property type="entry name" value="Glycos_transf_2"/>
    <property type="match status" value="1"/>
</dbReference>